<dbReference type="EC" id="3.1.3.25" evidence="7"/>
<dbReference type="PRINTS" id="PR00377">
    <property type="entry name" value="IMPHPHTASES"/>
</dbReference>
<dbReference type="InterPro" id="IPR000760">
    <property type="entry name" value="Inositol_monophosphatase-like"/>
</dbReference>
<accession>A0ABS9BYC2</accession>
<evidence type="ECO:0000256" key="2">
    <source>
        <dbReference type="ARBA" id="ARBA00001946"/>
    </source>
</evidence>
<dbReference type="Gene3D" id="3.40.190.80">
    <property type="match status" value="1"/>
</dbReference>
<evidence type="ECO:0000256" key="7">
    <source>
        <dbReference type="RuleBase" id="RU364068"/>
    </source>
</evidence>
<keyword evidence="9" id="KW-1185">Reference proteome</keyword>
<dbReference type="EMBL" id="JAKEVZ010000019">
    <property type="protein sequence ID" value="MCF1753056.1"/>
    <property type="molecule type" value="Genomic_DNA"/>
</dbReference>
<dbReference type="InterPro" id="IPR022337">
    <property type="entry name" value="Inositol_monophosphatase_SuhB"/>
</dbReference>
<evidence type="ECO:0000256" key="3">
    <source>
        <dbReference type="ARBA" id="ARBA00009759"/>
    </source>
</evidence>
<dbReference type="PANTHER" id="PTHR20854:SF4">
    <property type="entry name" value="INOSITOL-1-MONOPHOSPHATASE-RELATED"/>
    <property type="match status" value="1"/>
</dbReference>
<dbReference type="InterPro" id="IPR033942">
    <property type="entry name" value="IMPase"/>
</dbReference>
<comment type="catalytic activity">
    <reaction evidence="1 7">
        <text>a myo-inositol phosphate + H2O = myo-inositol + phosphate</text>
        <dbReference type="Rhea" id="RHEA:24056"/>
        <dbReference type="ChEBI" id="CHEBI:15377"/>
        <dbReference type="ChEBI" id="CHEBI:17268"/>
        <dbReference type="ChEBI" id="CHEBI:43474"/>
        <dbReference type="ChEBI" id="CHEBI:84139"/>
        <dbReference type="EC" id="3.1.3.25"/>
    </reaction>
</comment>
<name>A0ABS9BYC2_9BACT</name>
<reference evidence="8 9" key="1">
    <citation type="submission" date="2022-01" db="EMBL/GenBank/DDBJ databases">
        <title>Mariniradius saccharolyticus sp. nov., isolated from sediment of a river.</title>
        <authorList>
            <person name="Liu H."/>
        </authorList>
    </citation>
    <scope>NUCLEOTIDE SEQUENCE [LARGE SCALE GENOMIC DNA]</scope>
    <source>
        <strain evidence="8 9">RY-2</strain>
    </source>
</reference>
<gene>
    <name evidence="8" type="ORF">L0U89_18500</name>
</gene>
<dbReference type="PANTHER" id="PTHR20854">
    <property type="entry name" value="INOSITOL MONOPHOSPHATASE"/>
    <property type="match status" value="1"/>
</dbReference>
<dbReference type="RefSeq" id="WP_234862878.1">
    <property type="nucleotide sequence ID" value="NZ_JAKEVZ010000019.1"/>
</dbReference>
<comment type="cofactor">
    <cofactor evidence="2 7">
        <name>Mg(2+)</name>
        <dbReference type="ChEBI" id="CHEBI:18420"/>
    </cofactor>
</comment>
<organism evidence="8 9">
    <name type="scientific">Mariniradius sediminis</name>
    <dbReference type="NCBI Taxonomy" id="2909237"/>
    <lineage>
        <taxon>Bacteria</taxon>
        <taxon>Pseudomonadati</taxon>
        <taxon>Bacteroidota</taxon>
        <taxon>Cytophagia</taxon>
        <taxon>Cytophagales</taxon>
        <taxon>Cyclobacteriaceae</taxon>
        <taxon>Mariniradius</taxon>
    </lineage>
</organism>
<evidence type="ECO:0000256" key="1">
    <source>
        <dbReference type="ARBA" id="ARBA00001033"/>
    </source>
</evidence>
<dbReference type="Gene3D" id="3.30.540.10">
    <property type="entry name" value="Fructose-1,6-Bisphosphatase, subunit A, domain 1"/>
    <property type="match status" value="1"/>
</dbReference>
<protein>
    <recommendedName>
        <fullName evidence="7">Inositol-1-monophosphatase</fullName>
        <ecNumber evidence="7">3.1.3.25</ecNumber>
    </recommendedName>
</protein>
<evidence type="ECO:0000256" key="5">
    <source>
        <dbReference type="ARBA" id="ARBA00022801"/>
    </source>
</evidence>
<dbReference type="InterPro" id="IPR020583">
    <property type="entry name" value="Inositol_monoP_metal-BS"/>
</dbReference>
<evidence type="ECO:0000313" key="8">
    <source>
        <dbReference type="EMBL" id="MCF1753056.1"/>
    </source>
</evidence>
<keyword evidence="4 7" id="KW-0479">Metal-binding</keyword>
<dbReference type="CDD" id="cd01639">
    <property type="entry name" value="IMPase"/>
    <property type="match status" value="1"/>
</dbReference>
<proteinExistence type="inferred from homology"/>
<dbReference type="Pfam" id="PF00459">
    <property type="entry name" value="Inositol_P"/>
    <property type="match status" value="1"/>
</dbReference>
<keyword evidence="5 7" id="KW-0378">Hydrolase</keyword>
<dbReference type="PRINTS" id="PR01959">
    <property type="entry name" value="SBIMPHPHTASE"/>
</dbReference>
<dbReference type="Proteomes" id="UP001201449">
    <property type="component" value="Unassembled WGS sequence"/>
</dbReference>
<evidence type="ECO:0000313" key="9">
    <source>
        <dbReference type="Proteomes" id="UP001201449"/>
    </source>
</evidence>
<keyword evidence="6 7" id="KW-0460">Magnesium</keyword>
<dbReference type="SUPFAM" id="SSF56655">
    <property type="entry name" value="Carbohydrate phosphatase"/>
    <property type="match status" value="1"/>
</dbReference>
<dbReference type="InterPro" id="IPR020550">
    <property type="entry name" value="Inositol_monophosphatase_CS"/>
</dbReference>
<sequence length="267" mass="29502">MKDLQDILVQTISVAKEAGAFLREERKLFNGASVESKGLNDLVSYVDRESEKLIVARLREILPEADFITEEGSAGRDGKSYTWIIDPLDGTTNFIHGLPVYSVSIGLKYESDIVLGVVYEVNLDECFYAAKGLGAYCNGHRIRVSEAKTLGQSLVATGFPYSAFKQIDEYLSVLKKLMEKCHGLRRVGSAAVDLSYVACGRYEGFYEYDLKPYDVAAGIIIIQEAGGRCTDFSLGNNYLFGKEIVATNGHIHDEMAADIQKAWNLVP</sequence>
<comment type="caution">
    <text evidence="8">The sequence shown here is derived from an EMBL/GenBank/DDBJ whole genome shotgun (WGS) entry which is preliminary data.</text>
</comment>
<evidence type="ECO:0000256" key="4">
    <source>
        <dbReference type="ARBA" id="ARBA00022723"/>
    </source>
</evidence>
<dbReference type="PROSITE" id="PS00629">
    <property type="entry name" value="IMP_1"/>
    <property type="match status" value="1"/>
</dbReference>
<dbReference type="PROSITE" id="PS00630">
    <property type="entry name" value="IMP_2"/>
    <property type="match status" value="1"/>
</dbReference>
<evidence type="ECO:0000256" key="6">
    <source>
        <dbReference type="ARBA" id="ARBA00022842"/>
    </source>
</evidence>
<comment type="similarity">
    <text evidence="3 7">Belongs to the inositol monophosphatase superfamily.</text>
</comment>